<reference evidence="2" key="2">
    <citation type="submission" date="2020-09" db="EMBL/GenBank/DDBJ databases">
        <authorList>
            <person name="Sun Q."/>
            <person name="Sedlacek I."/>
        </authorList>
    </citation>
    <scope>NUCLEOTIDE SEQUENCE</scope>
    <source>
        <strain evidence="2">CCM 7897</strain>
    </source>
</reference>
<evidence type="ECO:0000313" key="2">
    <source>
        <dbReference type="EMBL" id="GGF74572.1"/>
    </source>
</evidence>
<dbReference type="Proteomes" id="UP000606044">
    <property type="component" value="Unassembled WGS sequence"/>
</dbReference>
<organism evidence="2 3">
    <name type="scientific">Azorhizobium oxalatiphilum</name>
    <dbReference type="NCBI Taxonomy" id="980631"/>
    <lineage>
        <taxon>Bacteria</taxon>
        <taxon>Pseudomonadati</taxon>
        <taxon>Pseudomonadota</taxon>
        <taxon>Alphaproteobacteria</taxon>
        <taxon>Hyphomicrobiales</taxon>
        <taxon>Xanthobacteraceae</taxon>
        <taxon>Azorhizobium</taxon>
    </lineage>
</organism>
<dbReference type="GO" id="GO:0003677">
    <property type="term" value="F:DNA binding"/>
    <property type="evidence" value="ECO:0007669"/>
    <property type="project" value="InterPro"/>
</dbReference>
<evidence type="ECO:0000259" key="1">
    <source>
        <dbReference type="PROSITE" id="PS50943"/>
    </source>
</evidence>
<keyword evidence="3" id="KW-1185">Reference proteome</keyword>
<dbReference type="SMART" id="SM00530">
    <property type="entry name" value="HTH_XRE"/>
    <property type="match status" value="1"/>
</dbReference>
<dbReference type="EMBL" id="BMCT01000006">
    <property type="protein sequence ID" value="GGF74572.1"/>
    <property type="molecule type" value="Genomic_DNA"/>
</dbReference>
<dbReference type="AlphaFoldDB" id="A0A917C7G5"/>
<dbReference type="RefSeq" id="WP_188581517.1">
    <property type="nucleotide sequence ID" value="NZ_BMCT01000006.1"/>
</dbReference>
<accession>A0A917C7G5</accession>
<feature type="domain" description="HTH cro/C1-type" evidence="1">
    <location>
        <begin position="17"/>
        <end position="71"/>
    </location>
</feature>
<dbReference type="InterPro" id="IPR001387">
    <property type="entry name" value="Cro/C1-type_HTH"/>
</dbReference>
<proteinExistence type="predicted"/>
<dbReference type="Pfam" id="PF01381">
    <property type="entry name" value="HTH_3"/>
    <property type="match status" value="1"/>
</dbReference>
<dbReference type="PROSITE" id="PS50943">
    <property type="entry name" value="HTH_CROC1"/>
    <property type="match status" value="1"/>
</dbReference>
<comment type="caution">
    <text evidence="2">The sequence shown here is derived from an EMBL/GenBank/DDBJ whole genome shotgun (WGS) entry which is preliminary data.</text>
</comment>
<evidence type="ECO:0000313" key="3">
    <source>
        <dbReference type="Proteomes" id="UP000606044"/>
    </source>
</evidence>
<dbReference type="CDD" id="cd00093">
    <property type="entry name" value="HTH_XRE"/>
    <property type="match status" value="1"/>
</dbReference>
<dbReference type="Gene3D" id="1.10.260.40">
    <property type="entry name" value="lambda repressor-like DNA-binding domains"/>
    <property type="match status" value="1"/>
</dbReference>
<protein>
    <submittedName>
        <fullName evidence="2">Transcriptional regulator</fullName>
    </submittedName>
</protein>
<gene>
    <name evidence="2" type="ORF">GCM10007301_38040</name>
</gene>
<dbReference type="InterPro" id="IPR010982">
    <property type="entry name" value="Lambda_DNA-bd_dom_sf"/>
</dbReference>
<dbReference type="SUPFAM" id="SSF47413">
    <property type="entry name" value="lambda repressor-like DNA-binding domains"/>
    <property type="match status" value="1"/>
</dbReference>
<sequence>MPRDIRHPRYARLRALLIEARKGAGLSQAVVAERLRRPQSYIADIERNERRVDIIEFLALAEAIGFDPAEMLREVASINSDEPS</sequence>
<reference evidence="2" key="1">
    <citation type="journal article" date="2014" name="Int. J. Syst. Evol. Microbiol.">
        <title>Complete genome sequence of Corynebacterium casei LMG S-19264T (=DSM 44701T), isolated from a smear-ripened cheese.</title>
        <authorList>
            <consortium name="US DOE Joint Genome Institute (JGI-PGF)"/>
            <person name="Walter F."/>
            <person name="Albersmeier A."/>
            <person name="Kalinowski J."/>
            <person name="Ruckert C."/>
        </authorList>
    </citation>
    <scope>NUCLEOTIDE SEQUENCE</scope>
    <source>
        <strain evidence="2">CCM 7897</strain>
    </source>
</reference>
<name>A0A917C7G5_9HYPH</name>